<evidence type="ECO:0000313" key="1">
    <source>
        <dbReference type="EMBL" id="SJN18234.1"/>
    </source>
</evidence>
<name>A0A1R4IFA2_9MICO</name>
<dbReference type="Pfam" id="PF11248">
    <property type="entry name" value="DUF3046"/>
    <property type="match status" value="1"/>
</dbReference>
<dbReference type="AlphaFoldDB" id="A0A1R4IFA2"/>
<organism evidence="1 2">
    <name type="scientific">Mycetocola reblochoni REB411</name>
    <dbReference type="NCBI Taxonomy" id="1255698"/>
    <lineage>
        <taxon>Bacteria</taxon>
        <taxon>Bacillati</taxon>
        <taxon>Actinomycetota</taxon>
        <taxon>Actinomycetes</taxon>
        <taxon>Micrococcales</taxon>
        <taxon>Microbacteriaceae</taxon>
        <taxon>Mycetocola</taxon>
    </lineage>
</organism>
<sequence>MTLSEFTRAVDAEFGRSRARVLCADLVLGALGSVTADEAIEAGVDPRRVWLALCEAVDVPPERRHGAGRPEPRP</sequence>
<dbReference type="RefSeq" id="WP_087135899.1">
    <property type="nucleotide sequence ID" value="NZ_FUKR01000006.1"/>
</dbReference>
<proteinExistence type="predicted"/>
<evidence type="ECO:0008006" key="3">
    <source>
        <dbReference type="Google" id="ProtNLM"/>
    </source>
</evidence>
<accession>A0A1R4IFA2</accession>
<dbReference type="Proteomes" id="UP000196778">
    <property type="component" value="Unassembled WGS sequence"/>
</dbReference>
<evidence type="ECO:0000313" key="2">
    <source>
        <dbReference type="Proteomes" id="UP000196778"/>
    </source>
</evidence>
<reference evidence="2" key="1">
    <citation type="submission" date="2017-02" db="EMBL/GenBank/DDBJ databases">
        <authorList>
            <person name="Dridi B."/>
        </authorList>
    </citation>
    <scope>NUCLEOTIDE SEQUENCE [LARGE SCALE GENOMIC DNA]</scope>
    <source>
        <strain evidence="2">EB411</strain>
    </source>
</reference>
<dbReference type="InterPro" id="IPR021408">
    <property type="entry name" value="DUF3046"/>
</dbReference>
<gene>
    <name evidence="1" type="ORF">FM119_01375</name>
</gene>
<dbReference type="OrthoDB" id="3215033at2"/>
<dbReference type="EMBL" id="FUKR01000006">
    <property type="protein sequence ID" value="SJN18234.1"/>
    <property type="molecule type" value="Genomic_DNA"/>
</dbReference>
<protein>
    <recommendedName>
        <fullName evidence="3">Signal transduction histidine kinase</fullName>
    </recommendedName>
</protein>
<keyword evidence="2" id="KW-1185">Reference proteome</keyword>